<dbReference type="OrthoDB" id="20872at2759"/>
<dbReference type="Proteomes" id="UP000700596">
    <property type="component" value="Unassembled WGS sequence"/>
</dbReference>
<keyword evidence="1" id="KW-0472">Membrane</keyword>
<keyword evidence="3" id="KW-1185">Reference proteome</keyword>
<evidence type="ECO:0008006" key="4">
    <source>
        <dbReference type="Google" id="ProtNLM"/>
    </source>
</evidence>
<evidence type="ECO:0000256" key="1">
    <source>
        <dbReference type="SAM" id="Phobius"/>
    </source>
</evidence>
<gene>
    <name evidence="2" type="ORF">B0J11DRAFT_536033</name>
</gene>
<dbReference type="EMBL" id="JAGMWT010000012">
    <property type="protein sequence ID" value="KAH7119099.1"/>
    <property type="molecule type" value="Genomic_DNA"/>
</dbReference>
<feature type="transmembrane region" description="Helical" evidence="1">
    <location>
        <begin position="73"/>
        <end position="91"/>
    </location>
</feature>
<reference evidence="2" key="1">
    <citation type="journal article" date="2021" name="Nat. Commun.">
        <title>Genetic determinants of endophytism in the Arabidopsis root mycobiome.</title>
        <authorList>
            <person name="Mesny F."/>
            <person name="Miyauchi S."/>
            <person name="Thiergart T."/>
            <person name="Pickel B."/>
            <person name="Atanasova L."/>
            <person name="Karlsson M."/>
            <person name="Huettel B."/>
            <person name="Barry K.W."/>
            <person name="Haridas S."/>
            <person name="Chen C."/>
            <person name="Bauer D."/>
            <person name="Andreopoulos W."/>
            <person name="Pangilinan J."/>
            <person name="LaButti K."/>
            <person name="Riley R."/>
            <person name="Lipzen A."/>
            <person name="Clum A."/>
            <person name="Drula E."/>
            <person name="Henrissat B."/>
            <person name="Kohler A."/>
            <person name="Grigoriev I.V."/>
            <person name="Martin F.M."/>
            <person name="Hacquard S."/>
        </authorList>
    </citation>
    <scope>NUCLEOTIDE SEQUENCE</scope>
    <source>
        <strain evidence="2">MPI-CAGE-CH-0243</strain>
    </source>
</reference>
<feature type="transmembrane region" description="Helical" evidence="1">
    <location>
        <begin position="18"/>
        <end position="35"/>
    </location>
</feature>
<sequence length="161" mass="17857">MVAISPAVFKVLLSGSHLLAWLSSAIVTGITAYFLNNYAHDLHLIYEICISAIFLAFWIPSFVLPFFGTYRAYYLPLNFVFSYLWLTSFIFSAQDYNTSSCWANSPATGHCTLKLTNEAFIFLAFFFTLVAFIVDIVALKATAPVAAIPEKEVRPSGETAA</sequence>
<feature type="transmembrane region" description="Helical" evidence="1">
    <location>
        <begin position="119"/>
        <end position="139"/>
    </location>
</feature>
<proteinExistence type="predicted"/>
<comment type="caution">
    <text evidence="2">The sequence shown here is derived from an EMBL/GenBank/DDBJ whole genome shotgun (WGS) entry which is preliminary data.</text>
</comment>
<dbReference type="AlphaFoldDB" id="A0A9P9DHN2"/>
<feature type="transmembrane region" description="Helical" evidence="1">
    <location>
        <begin position="44"/>
        <end position="67"/>
    </location>
</feature>
<dbReference type="PANTHER" id="PTHR39608:SF2">
    <property type="entry name" value="MARVEL DOMAIN-CONTAINING PROTEIN"/>
    <property type="match status" value="1"/>
</dbReference>
<accession>A0A9P9DHN2</accession>
<keyword evidence="1" id="KW-1133">Transmembrane helix</keyword>
<protein>
    <recommendedName>
        <fullName evidence="4">MARVEL domain-containing protein</fullName>
    </recommendedName>
</protein>
<organism evidence="2 3">
    <name type="scientific">Dendryphion nanum</name>
    <dbReference type="NCBI Taxonomy" id="256645"/>
    <lineage>
        <taxon>Eukaryota</taxon>
        <taxon>Fungi</taxon>
        <taxon>Dikarya</taxon>
        <taxon>Ascomycota</taxon>
        <taxon>Pezizomycotina</taxon>
        <taxon>Dothideomycetes</taxon>
        <taxon>Pleosporomycetidae</taxon>
        <taxon>Pleosporales</taxon>
        <taxon>Torulaceae</taxon>
        <taxon>Dendryphion</taxon>
    </lineage>
</organism>
<name>A0A9P9DHN2_9PLEO</name>
<evidence type="ECO:0000313" key="3">
    <source>
        <dbReference type="Proteomes" id="UP000700596"/>
    </source>
</evidence>
<keyword evidence="1" id="KW-0812">Transmembrane</keyword>
<evidence type="ECO:0000313" key="2">
    <source>
        <dbReference type="EMBL" id="KAH7119099.1"/>
    </source>
</evidence>
<dbReference type="PANTHER" id="PTHR39608">
    <property type="entry name" value="INTEGRAL MEMBRANE PROTEIN (AFU_ORTHOLOGUE AFUA_5G08640)"/>
    <property type="match status" value="1"/>
</dbReference>